<feature type="region of interest" description="Disordered" evidence="1">
    <location>
        <begin position="1"/>
        <end position="22"/>
    </location>
</feature>
<dbReference type="HOGENOM" id="CLU_2037783_0_0_1"/>
<protein>
    <submittedName>
        <fullName evidence="2">Uncharacterized protein</fullName>
    </submittedName>
</protein>
<sequence>MNTLSTRWRISDEGGRGGRNEDRFELGIHEQHWTELKEPRIHQTSSKRIRMSRTNTAAAPLNSREDFDEVVLALCKTFRLDFERSFPLHRAFTPSMYPRSHAMTTDDTPDVRHQCKTRYTW</sequence>
<keyword evidence="3" id="KW-1185">Reference proteome</keyword>
<evidence type="ECO:0000313" key="3">
    <source>
        <dbReference type="Proteomes" id="UP000016930"/>
    </source>
</evidence>
<name>M2QHS0_CERS8</name>
<evidence type="ECO:0000313" key="2">
    <source>
        <dbReference type="EMBL" id="EMD31635.1"/>
    </source>
</evidence>
<dbReference type="Proteomes" id="UP000016930">
    <property type="component" value="Unassembled WGS sequence"/>
</dbReference>
<feature type="compositionally biased region" description="Basic and acidic residues" evidence="1">
    <location>
        <begin position="9"/>
        <end position="22"/>
    </location>
</feature>
<reference evidence="2 3" key="1">
    <citation type="journal article" date="2012" name="Proc. Natl. Acad. Sci. U.S.A.">
        <title>Comparative genomics of Ceriporiopsis subvermispora and Phanerochaete chrysosporium provide insight into selective ligninolysis.</title>
        <authorList>
            <person name="Fernandez-Fueyo E."/>
            <person name="Ruiz-Duenas F.J."/>
            <person name="Ferreira P."/>
            <person name="Floudas D."/>
            <person name="Hibbett D.S."/>
            <person name="Canessa P."/>
            <person name="Larrondo L.F."/>
            <person name="James T.Y."/>
            <person name="Seelenfreund D."/>
            <person name="Lobos S."/>
            <person name="Polanco R."/>
            <person name="Tello M."/>
            <person name="Honda Y."/>
            <person name="Watanabe T."/>
            <person name="Watanabe T."/>
            <person name="Ryu J.S."/>
            <person name="Kubicek C.P."/>
            <person name="Schmoll M."/>
            <person name="Gaskell J."/>
            <person name="Hammel K.E."/>
            <person name="St John F.J."/>
            <person name="Vanden Wymelenberg A."/>
            <person name="Sabat G."/>
            <person name="Splinter BonDurant S."/>
            <person name="Syed K."/>
            <person name="Yadav J.S."/>
            <person name="Doddapaneni H."/>
            <person name="Subramanian V."/>
            <person name="Lavin J.L."/>
            <person name="Oguiza J.A."/>
            <person name="Perez G."/>
            <person name="Pisabarro A.G."/>
            <person name="Ramirez L."/>
            <person name="Santoyo F."/>
            <person name="Master E."/>
            <person name="Coutinho P.M."/>
            <person name="Henrissat B."/>
            <person name="Lombard V."/>
            <person name="Magnuson J.K."/>
            <person name="Kuees U."/>
            <person name="Hori C."/>
            <person name="Igarashi K."/>
            <person name="Samejima M."/>
            <person name="Held B.W."/>
            <person name="Barry K.W."/>
            <person name="LaButti K.M."/>
            <person name="Lapidus A."/>
            <person name="Lindquist E.A."/>
            <person name="Lucas S.M."/>
            <person name="Riley R."/>
            <person name="Salamov A.A."/>
            <person name="Hoffmeister D."/>
            <person name="Schwenk D."/>
            <person name="Hadar Y."/>
            <person name="Yarden O."/>
            <person name="de Vries R.P."/>
            <person name="Wiebenga A."/>
            <person name="Stenlid J."/>
            <person name="Eastwood D."/>
            <person name="Grigoriev I.V."/>
            <person name="Berka R.M."/>
            <person name="Blanchette R.A."/>
            <person name="Kersten P."/>
            <person name="Martinez A.T."/>
            <person name="Vicuna R."/>
            <person name="Cullen D."/>
        </authorList>
    </citation>
    <scope>NUCLEOTIDE SEQUENCE [LARGE SCALE GENOMIC DNA]</scope>
    <source>
        <strain evidence="2 3">B</strain>
    </source>
</reference>
<organism evidence="2 3">
    <name type="scientific">Ceriporiopsis subvermispora (strain B)</name>
    <name type="common">White-rot fungus</name>
    <name type="synonym">Gelatoporia subvermispora</name>
    <dbReference type="NCBI Taxonomy" id="914234"/>
    <lineage>
        <taxon>Eukaryota</taxon>
        <taxon>Fungi</taxon>
        <taxon>Dikarya</taxon>
        <taxon>Basidiomycota</taxon>
        <taxon>Agaricomycotina</taxon>
        <taxon>Agaricomycetes</taxon>
        <taxon>Polyporales</taxon>
        <taxon>Gelatoporiaceae</taxon>
        <taxon>Gelatoporia</taxon>
    </lineage>
</organism>
<evidence type="ECO:0000256" key="1">
    <source>
        <dbReference type="SAM" id="MobiDB-lite"/>
    </source>
</evidence>
<gene>
    <name evidence="2" type="ORF">CERSUDRAFT_119433</name>
</gene>
<proteinExistence type="predicted"/>
<dbReference type="AlphaFoldDB" id="M2QHS0"/>
<dbReference type="EMBL" id="KB445816">
    <property type="protein sequence ID" value="EMD31635.1"/>
    <property type="molecule type" value="Genomic_DNA"/>
</dbReference>
<accession>M2QHS0</accession>